<accession>A0A6H1ZVZ4</accession>
<gene>
    <name evidence="1" type="ORF">TM448A02238_0004</name>
</gene>
<dbReference type="EMBL" id="MT144280">
    <property type="protein sequence ID" value="QJA51649.1"/>
    <property type="molecule type" value="Genomic_DNA"/>
</dbReference>
<evidence type="ECO:0000313" key="1">
    <source>
        <dbReference type="EMBL" id="QJA51649.1"/>
    </source>
</evidence>
<protein>
    <submittedName>
        <fullName evidence="1">Uncharacterized protein</fullName>
    </submittedName>
</protein>
<sequence length="95" mass="11517">MSSLFLWRLMGKEKIELNDFTVKEGDREMQVVIPKSNDKVYDDYLELAEREKTADWLRKRPPKPEPKYSKKERAGIIREYSDFIKRRNNGQKKYF</sequence>
<organism evidence="1">
    <name type="scientific">viral metagenome</name>
    <dbReference type="NCBI Taxonomy" id="1070528"/>
    <lineage>
        <taxon>unclassified sequences</taxon>
        <taxon>metagenomes</taxon>
        <taxon>organismal metagenomes</taxon>
    </lineage>
</organism>
<proteinExistence type="predicted"/>
<name>A0A6H1ZVZ4_9ZZZZ</name>
<dbReference type="AlphaFoldDB" id="A0A6H1ZVZ4"/>
<reference evidence="1" key="1">
    <citation type="submission" date="2020-03" db="EMBL/GenBank/DDBJ databases">
        <title>The deep terrestrial virosphere.</title>
        <authorList>
            <person name="Holmfeldt K."/>
            <person name="Nilsson E."/>
            <person name="Simone D."/>
            <person name="Lopez-Fernandez M."/>
            <person name="Wu X."/>
            <person name="de Brujin I."/>
            <person name="Lundin D."/>
            <person name="Andersson A."/>
            <person name="Bertilsson S."/>
            <person name="Dopson M."/>
        </authorList>
    </citation>
    <scope>NUCLEOTIDE SEQUENCE</scope>
    <source>
        <strain evidence="1">TM448A02238</strain>
    </source>
</reference>